<feature type="region of interest" description="Disordered" evidence="3">
    <location>
        <begin position="249"/>
        <end position="289"/>
    </location>
</feature>
<dbReference type="OrthoDB" id="1099063at2759"/>
<accession>A0A1U7LKH1</accession>
<evidence type="ECO:0000256" key="2">
    <source>
        <dbReference type="PROSITE-ProRule" id="PRU00176"/>
    </source>
</evidence>
<feature type="domain" description="RRM" evidence="4">
    <location>
        <begin position="110"/>
        <end position="183"/>
    </location>
</feature>
<proteinExistence type="predicted"/>
<feature type="domain" description="RRM" evidence="4">
    <location>
        <begin position="7"/>
        <end position="78"/>
    </location>
</feature>
<dbReference type="Pfam" id="PF00076">
    <property type="entry name" value="RRM_1"/>
    <property type="match status" value="2"/>
</dbReference>
<feature type="region of interest" description="Disordered" evidence="3">
    <location>
        <begin position="83"/>
        <end position="110"/>
    </location>
</feature>
<dbReference type="PANTHER" id="PTHR23003">
    <property type="entry name" value="RNA RECOGNITION MOTIF RRM DOMAIN CONTAINING PROTEIN"/>
    <property type="match status" value="1"/>
</dbReference>
<evidence type="ECO:0000256" key="1">
    <source>
        <dbReference type="ARBA" id="ARBA00022884"/>
    </source>
</evidence>
<dbReference type="Gene3D" id="3.30.70.330">
    <property type="match status" value="2"/>
</dbReference>
<dbReference type="SMART" id="SM00360">
    <property type="entry name" value="RRM"/>
    <property type="match status" value="2"/>
</dbReference>
<name>A0A1U7LKH1_NEOID</name>
<dbReference type="STRING" id="1198029.A0A1U7LKH1"/>
<reference evidence="5 6" key="1">
    <citation type="submission" date="2016-04" db="EMBL/GenBank/DDBJ databases">
        <title>Evolutionary innovation and constraint leading to complex multicellularity in the Ascomycota.</title>
        <authorList>
            <person name="Cisse O."/>
            <person name="Nguyen A."/>
            <person name="Hewitt D.A."/>
            <person name="Jedd G."/>
            <person name="Stajich J.E."/>
        </authorList>
    </citation>
    <scope>NUCLEOTIDE SEQUENCE [LARGE SCALE GENOMIC DNA]</scope>
    <source>
        <strain evidence="5 6">DAH-3</strain>
    </source>
</reference>
<dbReference type="GO" id="GO:0005737">
    <property type="term" value="C:cytoplasm"/>
    <property type="evidence" value="ECO:0007669"/>
    <property type="project" value="TreeGrafter"/>
</dbReference>
<dbReference type="CDD" id="cd12339">
    <property type="entry name" value="RRM2_SRSF1_4_like"/>
    <property type="match status" value="1"/>
</dbReference>
<organism evidence="5 6">
    <name type="scientific">Neolecta irregularis (strain DAH-3)</name>
    <dbReference type="NCBI Taxonomy" id="1198029"/>
    <lineage>
        <taxon>Eukaryota</taxon>
        <taxon>Fungi</taxon>
        <taxon>Dikarya</taxon>
        <taxon>Ascomycota</taxon>
        <taxon>Taphrinomycotina</taxon>
        <taxon>Neolectales</taxon>
        <taxon>Neolectaceae</taxon>
        <taxon>Neolecta</taxon>
    </lineage>
</organism>
<dbReference type="InterPro" id="IPR000504">
    <property type="entry name" value="RRM_dom"/>
</dbReference>
<dbReference type="EMBL" id="LXFE01002367">
    <property type="protein sequence ID" value="OLL23021.1"/>
    <property type="molecule type" value="Genomic_DNA"/>
</dbReference>
<evidence type="ECO:0000256" key="3">
    <source>
        <dbReference type="SAM" id="MobiDB-lite"/>
    </source>
</evidence>
<sequence length="289" mass="32753">MTSVSDIRVYVGPQLPRETERRDLEKLFEDYGELKDVQLKSGFAFVEFASSRDAENAIKDVHGKKFFGERINVEFAQVSRRYRDDDHDPYRRGPPTREPIRSNRPTRSGNRVLIDGLSTETSWQDLKDFMREAGQVCFADVPRERDGRGVIEYAQREDMLKAIETLNGKECKGQVITITEDPNPHDEPAFTSRLTGNDRHRDEEATEEASAAIIPPIAEAIAIDQQKILVILDEMIEGMTDETIDEMIDSPPEETMTTTEERLSGIVGAEEAMTDPDLERDAAETTEID</sequence>
<dbReference type="AlphaFoldDB" id="A0A1U7LKH1"/>
<dbReference type="SUPFAM" id="SSF54928">
    <property type="entry name" value="RNA-binding domain, RBD"/>
    <property type="match status" value="1"/>
</dbReference>
<dbReference type="OMA" id="YAIANFE"/>
<dbReference type="GO" id="GO:0003729">
    <property type="term" value="F:mRNA binding"/>
    <property type="evidence" value="ECO:0007669"/>
    <property type="project" value="TreeGrafter"/>
</dbReference>
<dbReference type="Proteomes" id="UP000186594">
    <property type="component" value="Unassembled WGS sequence"/>
</dbReference>
<feature type="region of interest" description="Disordered" evidence="3">
    <location>
        <begin position="180"/>
        <end position="199"/>
    </location>
</feature>
<dbReference type="InterPro" id="IPR050374">
    <property type="entry name" value="RRT5_SRSF_SR"/>
</dbReference>
<keyword evidence="1 2" id="KW-0694">RNA-binding</keyword>
<dbReference type="InterPro" id="IPR035979">
    <property type="entry name" value="RBD_domain_sf"/>
</dbReference>
<dbReference type="PROSITE" id="PS50102">
    <property type="entry name" value="RRM"/>
    <property type="match status" value="2"/>
</dbReference>
<dbReference type="InterPro" id="IPR012677">
    <property type="entry name" value="Nucleotide-bd_a/b_plait_sf"/>
</dbReference>
<evidence type="ECO:0000259" key="4">
    <source>
        <dbReference type="PROSITE" id="PS50102"/>
    </source>
</evidence>
<protein>
    <submittedName>
        <fullName evidence="5">Serine/arginine-rich splicing factor 4</fullName>
    </submittedName>
</protein>
<keyword evidence="6" id="KW-1185">Reference proteome</keyword>
<evidence type="ECO:0000313" key="5">
    <source>
        <dbReference type="EMBL" id="OLL23021.1"/>
    </source>
</evidence>
<dbReference type="PANTHER" id="PTHR23003:SF51">
    <property type="entry name" value="SERINE-ARGININE PROTEIN 55"/>
    <property type="match status" value="1"/>
</dbReference>
<evidence type="ECO:0000313" key="6">
    <source>
        <dbReference type="Proteomes" id="UP000186594"/>
    </source>
</evidence>
<comment type="caution">
    <text evidence="5">The sequence shown here is derived from an EMBL/GenBank/DDBJ whole genome shotgun (WGS) entry which is preliminary data.</text>
</comment>
<gene>
    <name evidence="5" type="ORF">NEOLI_002271</name>
</gene>
<dbReference type="GO" id="GO:0005634">
    <property type="term" value="C:nucleus"/>
    <property type="evidence" value="ECO:0007669"/>
    <property type="project" value="TreeGrafter"/>
</dbReference>